<evidence type="ECO:0000313" key="17">
    <source>
        <dbReference type="Proteomes" id="UP001140076"/>
    </source>
</evidence>
<dbReference type="AlphaFoldDB" id="A0A9X3NK48"/>
<dbReference type="NCBIfam" id="TIGR00125">
    <property type="entry name" value="cyt_tran_rel"/>
    <property type="match status" value="1"/>
</dbReference>
<dbReference type="InterPro" id="IPR014729">
    <property type="entry name" value="Rossmann-like_a/b/a_fold"/>
</dbReference>
<dbReference type="NCBIfam" id="TIGR00018">
    <property type="entry name" value="panC"/>
    <property type="match status" value="1"/>
</dbReference>
<comment type="pathway">
    <text evidence="2 15">Cofactor biosynthesis; (R)-pantothenate biosynthesis; (R)-pantothenate from (R)-pantoate and beta-alanine: step 1/1.</text>
</comment>
<dbReference type="InterPro" id="IPR003721">
    <property type="entry name" value="Pantoate_ligase"/>
</dbReference>
<evidence type="ECO:0000256" key="1">
    <source>
        <dbReference type="ARBA" id="ARBA00004496"/>
    </source>
</evidence>
<feature type="binding site" evidence="15">
    <location>
        <position position="64"/>
    </location>
    <ligand>
        <name>(R)-pantoate</name>
        <dbReference type="ChEBI" id="CHEBI:15980"/>
    </ligand>
</feature>
<dbReference type="EMBL" id="JAJAQC010000005">
    <property type="protein sequence ID" value="MDA0563551.1"/>
    <property type="molecule type" value="Genomic_DNA"/>
</dbReference>
<evidence type="ECO:0000256" key="10">
    <source>
        <dbReference type="ARBA" id="ARBA00022840"/>
    </source>
</evidence>
<evidence type="ECO:0000256" key="2">
    <source>
        <dbReference type="ARBA" id="ARBA00004990"/>
    </source>
</evidence>
<feature type="binding site" evidence="15">
    <location>
        <position position="64"/>
    </location>
    <ligand>
        <name>beta-alanine</name>
        <dbReference type="ChEBI" id="CHEBI:57966"/>
    </ligand>
</feature>
<dbReference type="GO" id="GO:0005829">
    <property type="term" value="C:cytosol"/>
    <property type="evidence" value="ECO:0007669"/>
    <property type="project" value="TreeGrafter"/>
</dbReference>
<dbReference type="EC" id="6.3.2.1" evidence="4 15"/>
<dbReference type="Proteomes" id="UP001140076">
    <property type="component" value="Unassembled WGS sequence"/>
</dbReference>
<evidence type="ECO:0000256" key="12">
    <source>
        <dbReference type="ARBA" id="ARBA00048258"/>
    </source>
</evidence>
<evidence type="ECO:0000313" key="16">
    <source>
        <dbReference type="EMBL" id="MDA0563551.1"/>
    </source>
</evidence>
<dbReference type="Gene3D" id="3.40.50.620">
    <property type="entry name" value="HUPs"/>
    <property type="match status" value="1"/>
</dbReference>
<dbReference type="CDD" id="cd00560">
    <property type="entry name" value="PanC"/>
    <property type="match status" value="1"/>
</dbReference>
<dbReference type="GO" id="GO:0004592">
    <property type="term" value="F:pantoate-beta-alanine ligase activity"/>
    <property type="evidence" value="ECO:0007669"/>
    <property type="project" value="UniProtKB-UniRule"/>
</dbReference>
<comment type="subcellular location">
    <subcellularLocation>
        <location evidence="1 15">Cytoplasm</location>
    </subcellularLocation>
</comment>
<dbReference type="SUPFAM" id="SSF52374">
    <property type="entry name" value="Nucleotidylyl transferase"/>
    <property type="match status" value="1"/>
</dbReference>
<comment type="similarity">
    <text evidence="3 15">Belongs to the pantothenate synthetase family.</text>
</comment>
<evidence type="ECO:0000256" key="4">
    <source>
        <dbReference type="ARBA" id="ARBA00012219"/>
    </source>
</evidence>
<comment type="subunit">
    <text evidence="15">Homodimer.</text>
</comment>
<dbReference type="InterPro" id="IPR042176">
    <property type="entry name" value="Pantoate_ligase_C"/>
</dbReference>
<evidence type="ECO:0000256" key="13">
    <source>
        <dbReference type="ARBA" id="ARBA00055042"/>
    </source>
</evidence>
<comment type="function">
    <text evidence="13 15">Catalyzes the condensation of pantoate with beta-alanine in an ATP-dependent reaction via a pantoyl-adenylate intermediate.</text>
</comment>
<keyword evidence="17" id="KW-1185">Reference proteome</keyword>
<evidence type="ECO:0000256" key="5">
    <source>
        <dbReference type="ARBA" id="ARBA00014155"/>
    </source>
</evidence>
<evidence type="ECO:0000256" key="15">
    <source>
        <dbReference type="HAMAP-Rule" id="MF_00158"/>
    </source>
</evidence>
<keyword evidence="9 15" id="KW-0547">Nucleotide-binding</keyword>
<evidence type="ECO:0000256" key="8">
    <source>
        <dbReference type="ARBA" id="ARBA00022655"/>
    </source>
</evidence>
<dbReference type="PANTHER" id="PTHR21299">
    <property type="entry name" value="CYTIDYLATE KINASE/PANTOATE-BETA-ALANINE LIGASE"/>
    <property type="match status" value="1"/>
</dbReference>
<reference evidence="16" key="1">
    <citation type="submission" date="2021-10" db="EMBL/GenBank/DDBJ databases">
        <title>Streptomonospora sp. nov., isolated from mangrove soil.</title>
        <authorList>
            <person name="Chen X."/>
            <person name="Ge X."/>
            <person name="Liu W."/>
        </authorList>
    </citation>
    <scope>NUCLEOTIDE SEQUENCE</scope>
    <source>
        <strain evidence="16">S1-112</strain>
    </source>
</reference>
<comment type="caution">
    <text evidence="16">The sequence shown here is derived from an EMBL/GenBank/DDBJ whole genome shotgun (WGS) entry which is preliminary data.</text>
</comment>
<evidence type="ECO:0000256" key="6">
    <source>
        <dbReference type="ARBA" id="ARBA00022490"/>
    </source>
</evidence>
<sequence length="286" mass="30386">MTDPIPAPALARTPEELRRLRSRLGRVALVPTMGALHSGHRSLIAAAREHADAVVVSVFVNPLQFGPGEDYERYPRDLDADLAVCAEEGVALVFAPSVEDMYPGEQIVRVDPGPMGAVLEGAFRPGFFGGVLTVVNKLFNLVRPDIAVFGQKDAQQLALVRRMVRDLNMPVTVVAAPTMRDPDNLASSSRNAYLSPEERRSALALSRALLAGADASVTGPVGILSAARAVLDEAAQATPPVTVDYLALVDAATFTEVAGDHRGDAVLLVAARVGRTRLIDNVPLTL</sequence>
<evidence type="ECO:0000256" key="9">
    <source>
        <dbReference type="ARBA" id="ARBA00022741"/>
    </source>
</evidence>
<comment type="miscellaneous">
    <text evidence="15">The reaction proceeds by a bi uni uni bi ping pong mechanism.</text>
</comment>
<proteinExistence type="inferred from homology"/>
<feature type="active site" description="Proton donor" evidence="15">
    <location>
        <position position="40"/>
    </location>
</feature>
<dbReference type="Gene3D" id="3.30.1300.10">
    <property type="entry name" value="Pantoate-beta-alanine ligase, C-terminal domain"/>
    <property type="match status" value="1"/>
</dbReference>
<feature type="binding site" evidence="15">
    <location>
        <begin position="33"/>
        <end position="40"/>
    </location>
    <ligand>
        <name>ATP</name>
        <dbReference type="ChEBI" id="CHEBI:30616"/>
    </ligand>
</feature>
<evidence type="ECO:0000256" key="14">
    <source>
        <dbReference type="ARBA" id="ARBA00077433"/>
    </source>
</evidence>
<dbReference type="RefSeq" id="WP_270070837.1">
    <property type="nucleotide sequence ID" value="NZ_JAJAQC010000005.1"/>
</dbReference>
<evidence type="ECO:0000256" key="3">
    <source>
        <dbReference type="ARBA" id="ARBA00009256"/>
    </source>
</evidence>
<dbReference type="GO" id="GO:0015940">
    <property type="term" value="P:pantothenate biosynthetic process"/>
    <property type="evidence" value="ECO:0007669"/>
    <property type="project" value="UniProtKB-UniRule"/>
</dbReference>
<evidence type="ECO:0000256" key="11">
    <source>
        <dbReference type="ARBA" id="ARBA00032806"/>
    </source>
</evidence>
<protein>
    <recommendedName>
        <fullName evidence="5 15">Pantothenate synthetase</fullName>
        <shortName evidence="15">PS</shortName>
        <ecNumber evidence="4 15">6.3.2.1</ecNumber>
    </recommendedName>
    <alternativeName>
        <fullName evidence="14 15">Pantoate--beta-alanine ligase</fullName>
    </alternativeName>
    <alternativeName>
        <fullName evidence="11 15">Pantoate-activating enzyme</fullName>
    </alternativeName>
</protein>
<dbReference type="GO" id="GO:0005524">
    <property type="term" value="F:ATP binding"/>
    <property type="evidence" value="ECO:0007669"/>
    <property type="project" value="UniProtKB-KW"/>
</dbReference>
<dbReference type="PANTHER" id="PTHR21299:SF1">
    <property type="entry name" value="PANTOATE--BETA-ALANINE LIGASE"/>
    <property type="match status" value="1"/>
</dbReference>
<organism evidence="16 17">
    <name type="scientific">Streptomonospora mangrovi</name>
    <dbReference type="NCBI Taxonomy" id="2883123"/>
    <lineage>
        <taxon>Bacteria</taxon>
        <taxon>Bacillati</taxon>
        <taxon>Actinomycetota</taxon>
        <taxon>Actinomycetes</taxon>
        <taxon>Streptosporangiales</taxon>
        <taxon>Nocardiopsidaceae</taxon>
        <taxon>Streptomonospora</taxon>
    </lineage>
</organism>
<feature type="binding site" evidence="15">
    <location>
        <position position="156"/>
    </location>
    <ligand>
        <name>(R)-pantoate</name>
        <dbReference type="ChEBI" id="CHEBI:15980"/>
    </ligand>
</feature>
<name>A0A9X3NK48_9ACTN</name>
<dbReference type="Pfam" id="PF02569">
    <property type="entry name" value="Pantoate_ligase"/>
    <property type="match status" value="1"/>
</dbReference>
<keyword evidence="7 15" id="KW-0436">Ligase</keyword>
<comment type="catalytic activity">
    <reaction evidence="12 15">
        <text>(R)-pantoate + beta-alanine + ATP = (R)-pantothenate + AMP + diphosphate + H(+)</text>
        <dbReference type="Rhea" id="RHEA:10912"/>
        <dbReference type="ChEBI" id="CHEBI:15378"/>
        <dbReference type="ChEBI" id="CHEBI:15980"/>
        <dbReference type="ChEBI" id="CHEBI:29032"/>
        <dbReference type="ChEBI" id="CHEBI:30616"/>
        <dbReference type="ChEBI" id="CHEBI:33019"/>
        <dbReference type="ChEBI" id="CHEBI:57966"/>
        <dbReference type="ChEBI" id="CHEBI:456215"/>
        <dbReference type="EC" id="6.3.2.1"/>
    </reaction>
</comment>
<accession>A0A9X3NK48</accession>
<feature type="binding site" evidence="15">
    <location>
        <begin position="187"/>
        <end position="190"/>
    </location>
    <ligand>
        <name>ATP</name>
        <dbReference type="ChEBI" id="CHEBI:30616"/>
    </ligand>
</feature>
<dbReference type="HAMAP" id="MF_00158">
    <property type="entry name" value="PanC"/>
    <property type="match status" value="1"/>
</dbReference>
<keyword evidence="10 15" id="KW-0067">ATP-binding</keyword>
<feature type="binding site" evidence="15">
    <location>
        <begin position="150"/>
        <end position="153"/>
    </location>
    <ligand>
        <name>ATP</name>
        <dbReference type="ChEBI" id="CHEBI:30616"/>
    </ligand>
</feature>
<comment type="caution">
    <text evidence="15">Lacks conserved residue(s) required for the propagation of feature annotation.</text>
</comment>
<gene>
    <name evidence="15 16" type="primary">panC</name>
    <name evidence="16" type="ORF">LG943_04280</name>
</gene>
<keyword evidence="6 15" id="KW-0963">Cytoplasm</keyword>
<dbReference type="InterPro" id="IPR004821">
    <property type="entry name" value="Cyt_trans-like"/>
</dbReference>
<evidence type="ECO:0000256" key="7">
    <source>
        <dbReference type="ARBA" id="ARBA00022598"/>
    </source>
</evidence>
<keyword evidence="8 15" id="KW-0566">Pantothenate biosynthesis</keyword>
<dbReference type="FunFam" id="3.40.50.620:FF:000114">
    <property type="entry name" value="Pantothenate synthetase"/>
    <property type="match status" value="1"/>
</dbReference>